<feature type="compositionally biased region" description="Acidic residues" evidence="10">
    <location>
        <begin position="538"/>
        <end position="549"/>
    </location>
</feature>
<dbReference type="AlphaFoldDB" id="A0AA88Q931"/>
<keyword evidence="4" id="KW-0963">Cytoplasm</keyword>
<comment type="caution">
    <text evidence="12">The sequence shown here is derived from an EMBL/GenBank/DDBJ whole genome shotgun (WGS) entry which is preliminary data.</text>
</comment>
<evidence type="ECO:0000313" key="13">
    <source>
        <dbReference type="Proteomes" id="UP001187343"/>
    </source>
</evidence>
<accession>A0AA88Q931</accession>
<dbReference type="Gene3D" id="3.30.460.10">
    <property type="entry name" value="Beta Polymerase, domain 2"/>
    <property type="match status" value="1"/>
</dbReference>
<reference evidence="12" key="1">
    <citation type="submission" date="2023-08" db="EMBL/GenBank/DDBJ databases">
        <title>Chromosome-level Genome Assembly of mud carp (Cirrhinus molitorella).</title>
        <authorList>
            <person name="Liu H."/>
        </authorList>
    </citation>
    <scope>NUCLEOTIDE SEQUENCE</scope>
    <source>
        <strain evidence="12">Prfri</strain>
        <tissue evidence="12">Muscle</tissue>
    </source>
</reference>
<evidence type="ECO:0000256" key="7">
    <source>
        <dbReference type="ARBA" id="ARBA00023128"/>
    </source>
</evidence>
<comment type="function">
    <text evidence="8">Required for normal mitochondrial ribosome function and mitochondrial translation. May play a role in ribosome biogenesis by preventing premature association of the 28S and 39S ribosomal subunits. Interacts with mitochondrial ribosomal protein uL14m (MRPL14), probably blocking formation of intersubunit bridge B8, preventing association of the 28S and 39S ribosomal subunits. Addition to isolated mitochondrial ribosomal subunits partially inhibits translation, probably by interfering with the association of the 28S and 39S ribosomal subunits and the formation of functional ribosomes. May also participate in the assembly and/or regulation of the stability of the large subunit of the mitochondrial ribosome. May function as a ribosomal silencing factor.</text>
</comment>
<dbReference type="InterPro" id="IPR011990">
    <property type="entry name" value="TPR-like_helical_dom_sf"/>
</dbReference>
<dbReference type="InterPro" id="IPR004394">
    <property type="entry name" value="Iojap/RsfS/C7orf30"/>
</dbReference>
<dbReference type="GO" id="GO:0005829">
    <property type="term" value="C:cytosol"/>
    <property type="evidence" value="ECO:0007669"/>
    <property type="project" value="TreeGrafter"/>
</dbReference>
<dbReference type="InterPro" id="IPR019734">
    <property type="entry name" value="TPR_rpt"/>
</dbReference>
<gene>
    <name evidence="12" type="ORF">Q8A67_008433</name>
</gene>
<feature type="region of interest" description="Disordered" evidence="10">
    <location>
        <begin position="529"/>
        <end position="555"/>
    </location>
</feature>
<evidence type="ECO:0000256" key="8">
    <source>
        <dbReference type="ARBA" id="ARBA00053669"/>
    </source>
</evidence>
<dbReference type="InterPro" id="IPR043519">
    <property type="entry name" value="NT_sf"/>
</dbReference>
<evidence type="ECO:0000256" key="2">
    <source>
        <dbReference type="ARBA" id="ARBA00004496"/>
    </source>
</evidence>
<dbReference type="SMART" id="SM00028">
    <property type="entry name" value="TPR"/>
    <property type="match status" value="4"/>
</dbReference>
<evidence type="ECO:0000256" key="1">
    <source>
        <dbReference type="ARBA" id="ARBA00004173"/>
    </source>
</evidence>
<evidence type="ECO:0000256" key="3">
    <source>
        <dbReference type="ARBA" id="ARBA00010574"/>
    </source>
</evidence>
<dbReference type="InterPro" id="IPR051982">
    <property type="entry name" value="CiliaryAsmbly_MitoImport"/>
</dbReference>
<evidence type="ECO:0000256" key="5">
    <source>
        <dbReference type="ARBA" id="ARBA00022737"/>
    </source>
</evidence>
<dbReference type="HAMAP" id="MF_01477">
    <property type="entry name" value="Iojap_RsfS"/>
    <property type="match status" value="1"/>
</dbReference>
<keyword evidence="5" id="KW-0677">Repeat</keyword>
<keyword evidence="7" id="KW-0496">Mitochondrion</keyword>
<dbReference type="EMBL" id="JAUYZG010000007">
    <property type="protein sequence ID" value="KAK2903720.1"/>
    <property type="molecule type" value="Genomic_DNA"/>
</dbReference>
<dbReference type="PANTHER" id="PTHR45984">
    <property type="entry name" value="RNA (RNA) POLYMERASE II ASSOCIATED PROTEIN HOMOLOG"/>
    <property type="match status" value="1"/>
</dbReference>
<keyword evidence="6" id="KW-0802">TPR repeat</keyword>
<evidence type="ECO:0000256" key="4">
    <source>
        <dbReference type="ARBA" id="ARBA00022490"/>
    </source>
</evidence>
<evidence type="ECO:0000256" key="10">
    <source>
        <dbReference type="SAM" id="MobiDB-lite"/>
    </source>
</evidence>
<feature type="compositionally biased region" description="Low complexity" evidence="10">
    <location>
        <begin position="441"/>
        <end position="451"/>
    </location>
</feature>
<feature type="compositionally biased region" description="Polar residues" evidence="10">
    <location>
        <begin position="406"/>
        <end position="431"/>
    </location>
</feature>
<dbReference type="SUPFAM" id="SSF81301">
    <property type="entry name" value="Nucleotidyltransferase"/>
    <property type="match status" value="1"/>
</dbReference>
<feature type="compositionally biased region" description="Acidic residues" evidence="10">
    <location>
        <begin position="377"/>
        <end position="388"/>
    </location>
</feature>
<evidence type="ECO:0000256" key="9">
    <source>
        <dbReference type="ARBA" id="ARBA00073331"/>
    </source>
</evidence>
<dbReference type="Gene3D" id="1.25.40.10">
    <property type="entry name" value="Tetratricopeptide repeat domain"/>
    <property type="match status" value="2"/>
</dbReference>
<proteinExistence type="inferred from homology"/>
<keyword evidence="13" id="KW-1185">Reference proteome</keyword>
<feature type="region of interest" description="Disordered" evidence="10">
    <location>
        <begin position="359"/>
        <end position="451"/>
    </location>
</feature>
<sequence>MGTGRVARARSSCLTRQTLHPYNLTEEILDYSSLSTILGVMSAAEAASALVSPGSSCRSVPVEHLDYSFIQSCSDLKHLEHILRVLRSGQEGFYPHLTEFCEKHIEKLNPKSRVLRKENRPATVASFSAEEWRNISEDLQLWESHVRLNEAQLKRQPIFSDVKDVPPVRSSHASIQTSLSAVEKTGRTPCVPRSYRDWDRFDVETECANIDQSDRNTRHASVSPAVPEITETINSSALTAQEKDALARREKDKGNEAFKSGDYEEAVAYYSRSVSLASSAAALNNRAQALIRLQRWSSALNDCDAVLQLEPGNIKALLRRAAAHKHLGHQQESHDDLRAVLLIEPHNATALKLLMDETESNRCEETHGTSRKILIQEVDEEEEDEDAQDGSREEMRDSRGTESGIMGNTQKMHSCTDIQTDEPTNHSSSSRGWGESAAELTPADTHTTAPPTEHTHLKFALLKDDGNALLQPTNKKALYRRALANKGLKDYAACRSDLQQVLCLDVSVTEAEQLLMEVTHLMMESRCSSGPRRSITITEEDDDEDEDEGSGAVGSQRCSAVVSSVSLRSSNAFEFGQALNGAVSCGDLLTCAELLRSVASERLPRLVGTQLDGRTLGFIIRALNTHLLHTHPELVLKHLQQLHTTHRLTMVLMLLDGEDRARLSQIFQKLHGVQTEAFSQNDVTNLANKYLNAEHYLLRVQRHSSRPTGGATADTHRRHSDRQKDEQQEDHEELEVRCCVSFDINHTNGHRMIAARCFWSNRTLLRAGAWCFHRSLERKITNVFNKTTETQKHSRRAQKYTTTAEQLPHITHKPGLVDVQEFDVSLLVSLLKQENASDICVIRVPPELKYTDHMIIVSGSSPRHLSAIAEFLLKVFKFLRKDEEPHVRLEGRDCDDWKCIDFGPMVLHLMLADSRQMYELEKLWTLRSYDEQLKRIPPETLPSDFIYDLKHTSTPDC</sequence>
<evidence type="ECO:0000313" key="12">
    <source>
        <dbReference type="EMBL" id="KAK2903720.1"/>
    </source>
</evidence>
<feature type="compositionally biased region" description="Basic and acidic residues" evidence="10">
    <location>
        <begin position="359"/>
        <end position="368"/>
    </location>
</feature>
<protein>
    <recommendedName>
        <fullName evidence="9">Mitochondrial assembly of ribosomal large subunit protein 1</fullName>
    </recommendedName>
</protein>
<feature type="compositionally biased region" description="Basic and acidic residues" evidence="10">
    <location>
        <begin position="389"/>
        <end position="400"/>
    </location>
</feature>
<dbReference type="FunFam" id="3.30.460.10:FF:000018">
    <property type="entry name" value="Mitochondrial assembly of ribosomal large subunit 1"/>
    <property type="match status" value="1"/>
</dbReference>
<dbReference type="Pfam" id="PF02410">
    <property type="entry name" value="RsfS"/>
    <property type="match status" value="1"/>
</dbReference>
<comment type="subcellular location">
    <subcellularLocation>
        <location evidence="2">Cytoplasm</location>
    </subcellularLocation>
    <subcellularLocation>
        <location evidence="1">Mitochondrion</location>
    </subcellularLocation>
</comment>
<organism evidence="12 13">
    <name type="scientific">Cirrhinus molitorella</name>
    <name type="common">mud carp</name>
    <dbReference type="NCBI Taxonomy" id="172907"/>
    <lineage>
        <taxon>Eukaryota</taxon>
        <taxon>Metazoa</taxon>
        <taxon>Chordata</taxon>
        <taxon>Craniata</taxon>
        <taxon>Vertebrata</taxon>
        <taxon>Euteleostomi</taxon>
        <taxon>Actinopterygii</taxon>
        <taxon>Neopterygii</taxon>
        <taxon>Teleostei</taxon>
        <taxon>Ostariophysi</taxon>
        <taxon>Cypriniformes</taxon>
        <taxon>Cyprinidae</taxon>
        <taxon>Labeoninae</taxon>
        <taxon>Labeonini</taxon>
        <taxon>Cirrhinus</taxon>
    </lineage>
</organism>
<dbReference type="Proteomes" id="UP001187343">
    <property type="component" value="Unassembled WGS sequence"/>
</dbReference>
<feature type="region of interest" description="Disordered" evidence="10">
    <location>
        <begin position="702"/>
        <end position="730"/>
    </location>
</feature>
<feature type="domain" description="RNA-polymerase II-associated protein 3-like C-terminal" evidence="11">
    <location>
        <begin position="570"/>
        <end position="660"/>
    </location>
</feature>
<evidence type="ECO:0000259" key="11">
    <source>
        <dbReference type="Pfam" id="PF13877"/>
    </source>
</evidence>
<dbReference type="SUPFAM" id="SSF48452">
    <property type="entry name" value="TPR-like"/>
    <property type="match status" value="1"/>
</dbReference>
<dbReference type="PANTHER" id="PTHR45984:SF3">
    <property type="entry name" value="SPERM-ASSOCIATED ANTIGEN 1"/>
    <property type="match status" value="1"/>
</dbReference>
<dbReference type="Pfam" id="PF13877">
    <property type="entry name" value="RPAP3_C"/>
    <property type="match status" value="1"/>
</dbReference>
<comment type="similarity">
    <text evidence="3">Belongs to the Iojap/RsfS family.</text>
</comment>
<dbReference type="GO" id="GO:0005739">
    <property type="term" value="C:mitochondrion"/>
    <property type="evidence" value="ECO:0007669"/>
    <property type="project" value="UniProtKB-SubCell"/>
</dbReference>
<evidence type="ECO:0000256" key="6">
    <source>
        <dbReference type="ARBA" id="ARBA00022803"/>
    </source>
</evidence>
<name>A0AA88Q931_9TELE</name>
<dbReference type="NCBIfam" id="TIGR00090">
    <property type="entry name" value="rsfS_iojap_ybeB"/>
    <property type="match status" value="1"/>
</dbReference>
<dbReference type="InterPro" id="IPR025986">
    <property type="entry name" value="RPAP3-like_C"/>
</dbReference>